<accession>A0A4U8Q4G3</accession>
<evidence type="ECO:0000256" key="3">
    <source>
        <dbReference type="ARBA" id="ARBA00022475"/>
    </source>
</evidence>
<feature type="transmembrane region" description="Helical" evidence="7">
    <location>
        <begin position="12"/>
        <end position="35"/>
    </location>
</feature>
<dbReference type="InterPro" id="IPR050901">
    <property type="entry name" value="BP-dep_ABC_trans_perm"/>
</dbReference>
<dbReference type="InterPro" id="IPR000515">
    <property type="entry name" value="MetI-like"/>
</dbReference>
<feature type="transmembrane region" description="Helical" evidence="7">
    <location>
        <begin position="79"/>
        <end position="98"/>
    </location>
</feature>
<dbReference type="PANTHER" id="PTHR32243:SF24">
    <property type="entry name" value="DIACETYLCHITOBIOSE UPTAKE SYSTEM PERMEASE PROTEIN NGCG"/>
    <property type="match status" value="1"/>
</dbReference>
<evidence type="ECO:0000256" key="1">
    <source>
        <dbReference type="ARBA" id="ARBA00004651"/>
    </source>
</evidence>
<keyword evidence="10" id="KW-1185">Reference proteome</keyword>
<dbReference type="Gene3D" id="1.10.3720.10">
    <property type="entry name" value="MetI-like"/>
    <property type="match status" value="1"/>
</dbReference>
<dbReference type="PROSITE" id="PS50928">
    <property type="entry name" value="ABC_TM1"/>
    <property type="match status" value="1"/>
</dbReference>
<dbReference type="STRING" id="180332.GCA_000797495_01600"/>
<dbReference type="InterPro" id="IPR035906">
    <property type="entry name" value="MetI-like_sf"/>
</dbReference>
<dbReference type="PANTHER" id="PTHR32243">
    <property type="entry name" value="MALTOSE TRANSPORT SYSTEM PERMEASE-RELATED"/>
    <property type="match status" value="1"/>
</dbReference>
<evidence type="ECO:0000256" key="5">
    <source>
        <dbReference type="ARBA" id="ARBA00022989"/>
    </source>
</evidence>
<keyword evidence="4 7" id="KW-0812">Transmembrane</keyword>
<keyword evidence="6 7" id="KW-0472">Membrane</keyword>
<dbReference type="Proteomes" id="UP000306509">
    <property type="component" value="Unassembled WGS sequence"/>
</dbReference>
<feature type="transmembrane region" description="Helical" evidence="7">
    <location>
        <begin position="246"/>
        <end position="264"/>
    </location>
</feature>
<dbReference type="GO" id="GO:0055085">
    <property type="term" value="P:transmembrane transport"/>
    <property type="evidence" value="ECO:0007669"/>
    <property type="project" value="InterPro"/>
</dbReference>
<comment type="similarity">
    <text evidence="7">Belongs to the binding-protein-dependent transport system permease family.</text>
</comment>
<keyword evidence="2 7" id="KW-0813">Transport</keyword>
<dbReference type="RefSeq" id="WP_138003183.1">
    <property type="nucleotide sequence ID" value="NZ_QGQD01000068.1"/>
</dbReference>
<evidence type="ECO:0000259" key="8">
    <source>
        <dbReference type="PROSITE" id="PS50928"/>
    </source>
</evidence>
<feature type="domain" description="ABC transmembrane type-1" evidence="8">
    <location>
        <begin position="73"/>
        <end position="264"/>
    </location>
</feature>
<proteinExistence type="inferred from homology"/>
<feature type="transmembrane region" description="Helical" evidence="7">
    <location>
        <begin position="185"/>
        <end position="207"/>
    </location>
</feature>
<evidence type="ECO:0000256" key="7">
    <source>
        <dbReference type="RuleBase" id="RU363032"/>
    </source>
</evidence>
<comment type="subcellular location">
    <subcellularLocation>
        <location evidence="1 7">Cell membrane</location>
        <topology evidence="1 7">Multi-pass membrane protein</topology>
    </subcellularLocation>
</comment>
<keyword evidence="5 7" id="KW-1133">Transmembrane helix</keyword>
<name>A0A4U8Q4G3_9FIRM</name>
<evidence type="ECO:0000256" key="4">
    <source>
        <dbReference type="ARBA" id="ARBA00022692"/>
    </source>
</evidence>
<evidence type="ECO:0000256" key="6">
    <source>
        <dbReference type="ARBA" id="ARBA00023136"/>
    </source>
</evidence>
<sequence>MKMKNNKLKVIHIIPNFLLIIFSLSCIYPLVWLVYSSFKTKSEFYQNPVALPTQINFSYYQEILTNSKFLVWVWNSLRYSLLALFFILLFGFMIGYLLSRYNFPGRKSTYTFFLLGMLVPVHAIMVPMYVMFTKLHLTDHWFTLVLPYTAMGLPLAVFLVESYVRTIPVEVEEAAAIDGCSRERTIFSIVLFMCKPILVTIGIIQFFGSWNEFTFALILTNSEKYMTLPVGIALFKGQFTTNYPRMMTSMLLAILPAMAAYFIFSKHIIKGMVAGAVKG</sequence>
<dbReference type="AlphaFoldDB" id="A0A4U8Q4G3"/>
<evidence type="ECO:0000256" key="2">
    <source>
        <dbReference type="ARBA" id="ARBA00022448"/>
    </source>
</evidence>
<dbReference type="Pfam" id="PF00528">
    <property type="entry name" value="BPD_transp_1"/>
    <property type="match status" value="1"/>
</dbReference>
<feature type="transmembrane region" description="Helical" evidence="7">
    <location>
        <begin position="110"/>
        <end position="132"/>
    </location>
</feature>
<reference evidence="9 10" key="1">
    <citation type="journal article" date="2019" name="Anaerobe">
        <title>Detection of Robinsoniella peoriensis in multiple bone samples of a trauma patient.</title>
        <authorList>
            <person name="Schrottner P."/>
            <person name="Hartwich K."/>
            <person name="Bunk B."/>
            <person name="Schober I."/>
            <person name="Helbig S."/>
            <person name="Rudolph W.W."/>
            <person name="Gunzer F."/>
        </authorList>
    </citation>
    <scope>NUCLEOTIDE SEQUENCE [LARGE SCALE GENOMIC DNA]</scope>
    <source>
        <strain evidence="9 10">DSM 106044</strain>
    </source>
</reference>
<organism evidence="9 10">
    <name type="scientific">Robinsoniella peoriensis</name>
    <dbReference type="NCBI Taxonomy" id="180332"/>
    <lineage>
        <taxon>Bacteria</taxon>
        <taxon>Bacillati</taxon>
        <taxon>Bacillota</taxon>
        <taxon>Clostridia</taxon>
        <taxon>Lachnospirales</taxon>
        <taxon>Lachnospiraceae</taxon>
        <taxon>Robinsoniella</taxon>
    </lineage>
</organism>
<feature type="transmembrane region" description="Helical" evidence="7">
    <location>
        <begin position="144"/>
        <end position="164"/>
    </location>
</feature>
<dbReference type="EMBL" id="QGQD01000068">
    <property type="protein sequence ID" value="TLC99596.1"/>
    <property type="molecule type" value="Genomic_DNA"/>
</dbReference>
<evidence type="ECO:0000313" key="9">
    <source>
        <dbReference type="EMBL" id="TLC99596.1"/>
    </source>
</evidence>
<dbReference type="GO" id="GO:0005886">
    <property type="term" value="C:plasma membrane"/>
    <property type="evidence" value="ECO:0007669"/>
    <property type="project" value="UniProtKB-SubCell"/>
</dbReference>
<dbReference type="SUPFAM" id="SSF161098">
    <property type="entry name" value="MetI-like"/>
    <property type="match status" value="1"/>
</dbReference>
<dbReference type="CDD" id="cd06261">
    <property type="entry name" value="TM_PBP2"/>
    <property type="match status" value="1"/>
</dbReference>
<keyword evidence="3" id="KW-1003">Cell membrane</keyword>
<evidence type="ECO:0000313" key="10">
    <source>
        <dbReference type="Proteomes" id="UP000306509"/>
    </source>
</evidence>
<comment type="caution">
    <text evidence="9">The sequence shown here is derived from an EMBL/GenBank/DDBJ whole genome shotgun (WGS) entry which is preliminary data.</text>
</comment>
<protein>
    <submittedName>
        <fullName evidence="9">L-arabinose transport system permease protein AraQ</fullName>
    </submittedName>
</protein>
<dbReference type="PROSITE" id="PS51257">
    <property type="entry name" value="PROKAR_LIPOPROTEIN"/>
    <property type="match status" value="1"/>
</dbReference>
<gene>
    <name evidence="9" type="primary">araQ_53</name>
    <name evidence="9" type="ORF">DSM106044_03547</name>
</gene>